<gene>
    <name evidence="9" type="ORF">CAL13_17730</name>
</gene>
<evidence type="ECO:0000256" key="4">
    <source>
        <dbReference type="ARBA" id="ARBA00022485"/>
    </source>
</evidence>
<evidence type="ECO:0000313" key="10">
    <source>
        <dbReference type="Proteomes" id="UP000194139"/>
    </source>
</evidence>
<evidence type="ECO:0000256" key="7">
    <source>
        <dbReference type="ARBA" id="ARBA00023014"/>
    </source>
</evidence>
<keyword evidence="10" id="KW-1185">Reference proteome</keyword>
<sequence>MTAASPATAQPVTVYVPRDAAALAVGAEDVVRAIEAESARRGQAVRIVRNGSRGLLWLEPMVEVLTPAGRMAYGPVQADDVPALFEAGWLQGGSHALGQGLTEDIPYLKRQERLTFARVGITDPLSLDDYQAHGGLQGLRRALEMAPAAIVEEVQTSGLRGRGGAAFPTGIKWKTVLTTPAEQKYIVCNADEGDSGTFADRLLMEGDPYVLIEGMVIAGLAVNATQGYIYVRAEYPHAIAALREAIARAQRAGWLGADILGSGRRFDLEVREGAGAYICGEETSLLESLEGKRGVVRAKPPLPAISGLFGKPTVINNVISLASVPVILARGGAWYRDFGVGRSHGTLPFQLAGNLKHGGLVEKAFGLTLRELLYDFGGGSASGRPLRAVQVGGPLGAYLPESQWDVPLDYEAYVGISAMIGHGGLVAFDDTVDMQRMARYAMEFCAIESCGKCTPCRIGSTRGVETIDRIAARGADHERQVHLLRDLCDTMLGGSLCALGGMAPYPVLSALNHFPGDFGIAAPETAQPQHPERPARLS</sequence>
<name>A0A1W6Z399_9BORD</name>
<evidence type="ECO:0000313" key="9">
    <source>
        <dbReference type="EMBL" id="ARP87847.1"/>
    </source>
</evidence>
<dbReference type="PROSITE" id="PS00644">
    <property type="entry name" value="COMPLEX1_51K_1"/>
    <property type="match status" value="1"/>
</dbReference>
<dbReference type="InterPro" id="IPR036249">
    <property type="entry name" value="Thioredoxin-like_sf"/>
</dbReference>
<dbReference type="Gene3D" id="3.10.20.600">
    <property type="match status" value="1"/>
</dbReference>
<keyword evidence="4" id="KW-0004">4Fe-4S</keyword>
<evidence type="ECO:0000256" key="6">
    <source>
        <dbReference type="ARBA" id="ARBA00023004"/>
    </source>
</evidence>
<dbReference type="InterPro" id="IPR011538">
    <property type="entry name" value="Nuo51_FMN-bd"/>
</dbReference>
<dbReference type="Pfam" id="PF10589">
    <property type="entry name" value="NADH_4Fe-4S"/>
    <property type="match status" value="1"/>
</dbReference>
<comment type="similarity">
    <text evidence="3">Belongs to the complex I 51 kDa subunit family.</text>
</comment>
<dbReference type="SUPFAM" id="SSF52833">
    <property type="entry name" value="Thioredoxin-like"/>
    <property type="match status" value="1"/>
</dbReference>
<dbReference type="AlphaFoldDB" id="A0A1W6Z399"/>
<accession>A0A1W6Z399</accession>
<dbReference type="EMBL" id="CP021109">
    <property type="protein sequence ID" value="ARP87847.1"/>
    <property type="molecule type" value="Genomic_DNA"/>
</dbReference>
<organism evidence="9 10">
    <name type="scientific">Bordetella genomosp. 9</name>
    <dbReference type="NCBI Taxonomy" id="1416803"/>
    <lineage>
        <taxon>Bacteria</taxon>
        <taxon>Pseudomonadati</taxon>
        <taxon>Pseudomonadota</taxon>
        <taxon>Betaproteobacteria</taxon>
        <taxon>Burkholderiales</taxon>
        <taxon>Alcaligenaceae</taxon>
        <taxon>Bordetella</taxon>
    </lineage>
</organism>
<dbReference type="Proteomes" id="UP000194139">
    <property type="component" value="Chromosome"/>
</dbReference>
<dbReference type="FunFam" id="3.40.50.11540:FF:000001">
    <property type="entry name" value="NADH dehydrogenase [ubiquinone] flavoprotein 1, mitochondrial"/>
    <property type="match status" value="1"/>
</dbReference>
<keyword evidence="6" id="KW-0408">Iron</keyword>
<dbReference type="Pfam" id="PF01512">
    <property type="entry name" value="Complex1_51K"/>
    <property type="match status" value="1"/>
</dbReference>
<dbReference type="Gene3D" id="6.10.250.1450">
    <property type="match status" value="1"/>
</dbReference>
<dbReference type="RefSeq" id="WP_086073106.1">
    <property type="nucleotide sequence ID" value="NZ_CP021109.1"/>
</dbReference>
<dbReference type="GO" id="GO:0046872">
    <property type="term" value="F:metal ion binding"/>
    <property type="evidence" value="ECO:0007669"/>
    <property type="project" value="UniProtKB-KW"/>
</dbReference>
<dbReference type="Gene3D" id="1.20.1440.230">
    <property type="entry name" value="NADH-ubiquinone oxidoreductase 51kDa subunit, iron-sulphur binding domain"/>
    <property type="match status" value="1"/>
</dbReference>
<evidence type="ECO:0000256" key="2">
    <source>
        <dbReference type="ARBA" id="ARBA00001966"/>
    </source>
</evidence>
<dbReference type="PANTHER" id="PTHR43578:SF3">
    <property type="entry name" value="NADH-QUINONE OXIDOREDUCTASE SUBUNIT F"/>
    <property type="match status" value="1"/>
</dbReference>
<feature type="domain" description="NADH-ubiquinone oxidoreductase 51kDa subunit iron-sulphur binding" evidence="8">
    <location>
        <begin position="435"/>
        <end position="481"/>
    </location>
</feature>
<dbReference type="InterPro" id="IPR037225">
    <property type="entry name" value="Nuo51_FMN-bd_sf"/>
</dbReference>
<dbReference type="SMART" id="SM00928">
    <property type="entry name" value="NADH_4Fe-4S"/>
    <property type="match status" value="1"/>
</dbReference>
<dbReference type="SUPFAM" id="SSF142984">
    <property type="entry name" value="Nqo1 middle domain-like"/>
    <property type="match status" value="1"/>
</dbReference>
<evidence type="ECO:0000256" key="3">
    <source>
        <dbReference type="ARBA" id="ARBA00007523"/>
    </source>
</evidence>
<dbReference type="CDD" id="cd03063">
    <property type="entry name" value="TRX_Fd_FDH_beta"/>
    <property type="match status" value="1"/>
</dbReference>
<dbReference type="SUPFAM" id="SSF140490">
    <property type="entry name" value="Nqo1C-terminal domain-like"/>
    <property type="match status" value="1"/>
</dbReference>
<evidence type="ECO:0000259" key="8">
    <source>
        <dbReference type="SMART" id="SM00928"/>
    </source>
</evidence>
<keyword evidence="7" id="KW-0411">Iron-sulfur</keyword>
<dbReference type="Gene3D" id="3.40.50.11540">
    <property type="entry name" value="NADH-ubiquinone oxidoreductase 51kDa subunit"/>
    <property type="match status" value="1"/>
</dbReference>
<dbReference type="PROSITE" id="PS00645">
    <property type="entry name" value="COMPLEX1_51K_2"/>
    <property type="match status" value="1"/>
</dbReference>
<proteinExistence type="inferred from homology"/>
<evidence type="ECO:0000256" key="5">
    <source>
        <dbReference type="ARBA" id="ARBA00022723"/>
    </source>
</evidence>
<protein>
    <submittedName>
        <fullName evidence="9">Formate dehydrogenase</fullName>
    </submittedName>
</protein>
<dbReference type="GO" id="GO:0010181">
    <property type="term" value="F:FMN binding"/>
    <property type="evidence" value="ECO:0007669"/>
    <property type="project" value="InterPro"/>
</dbReference>
<keyword evidence="5" id="KW-0479">Metal-binding</keyword>
<dbReference type="GO" id="GO:0008137">
    <property type="term" value="F:NADH dehydrogenase (ubiquinone) activity"/>
    <property type="evidence" value="ECO:0007669"/>
    <property type="project" value="InterPro"/>
</dbReference>
<dbReference type="InterPro" id="IPR001949">
    <property type="entry name" value="NADH-UbQ_OxRdtase_51kDa_CS"/>
</dbReference>
<dbReference type="InterPro" id="IPR037207">
    <property type="entry name" value="Nuop51_4Fe4S-bd_sf"/>
</dbReference>
<reference evidence="9 10" key="1">
    <citation type="submission" date="2017-05" db="EMBL/GenBank/DDBJ databases">
        <title>Complete and WGS of Bordetella genogroups.</title>
        <authorList>
            <person name="Spilker T."/>
            <person name="LiPuma J."/>
        </authorList>
    </citation>
    <scope>NUCLEOTIDE SEQUENCE [LARGE SCALE GENOMIC DNA]</scope>
    <source>
        <strain evidence="9 10">AU17164</strain>
    </source>
</reference>
<dbReference type="GO" id="GO:0051539">
    <property type="term" value="F:4 iron, 4 sulfur cluster binding"/>
    <property type="evidence" value="ECO:0007669"/>
    <property type="project" value="UniProtKB-KW"/>
</dbReference>
<evidence type="ECO:0000256" key="1">
    <source>
        <dbReference type="ARBA" id="ARBA00001917"/>
    </source>
</evidence>
<comment type="cofactor">
    <cofactor evidence="1">
        <name>FMN</name>
        <dbReference type="ChEBI" id="CHEBI:58210"/>
    </cofactor>
</comment>
<comment type="cofactor">
    <cofactor evidence="2">
        <name>[4Fe-4S] cluster</name>
        <dbReference type="ChEBI" id="CHEBI:49883"/>
    </cofactor>
</comment>
<dbReference type="PANTHER" id="PTHR43578">
    <property type="entry name" value="NADH-QUINONE OXIDOREDUCTASE SUBUNIT F"/>
    <property type="match status" value="1"/>
</dbReference>
<dbReference type="InterPro" id="IPR019575">
    <property type="entry name" value="Nuop51_4Fe4S-bd"/>
</dbReference>
<dbReference type="SUPFAM" id="SSF142019">
    <property type="entry name" value="Nqo1 FMN-binding domain-like"/>
    <property type="match status" value="1"/>
</dbReference>